<evidence type="ECO:0000313" key="1">
    <source>
        <dbReference type="EMBL" id="HIY97339.1"/>
    </source>
</evidence>
<dbReference type="Proteomes" id="UP000886750">
    <property type="component" value="Unassembled WGS sequence"/>
</dbReference>
<comment type="caution">
    <text evidence="1">The sequence shown here is derived from an EMBL/GenBank/DDBJ whole genome shotgun (WGS) entry which is preliminary data.</text>
</comment>
<name>A0A9D1ZX35_9FIRM</name>
<dbReference type="EMBL" id="DXCQ01000061">
    <property type="protein sequence ID" value="HIY97339.1"/>
    <property type="molecule type" value="Genomic_DNA"/>
</dbReference>
<reference evidence="1" key="1">
    <citation type="journal article" date="2021" name="PeerJ">
        <title>Extensive microbial diversity within the chicken gut microbiome revealed by metagenomics and culture.</title>
        <authorList>
            <person name="Gilroy R."/>
            <person name="Ravi A."/>
            <person name="Getino M."/>
            <person name="Pursley I."/>
            <person name="Horton D.L."/>
            <person name="Alikhan N.F."/>
            <person name="Baker D."/>
            <person name="Gharbi K."/>
            <person name="Hall N."/>
            <person name="Watson M."/>
            <person name="Adriaenssens E.M."/>
            <person name="Foster-Nyarko E."/>
            <person name="Jarju S."/>
            <person name="Secka A."/>
            <person name="Antonio M."/>
            <person name="Oren A."/>
            <person name="Chaudhuri R.R."/>
            <person name="La Ragione R."/>
            <person name="Hildebrand F."/>
            <person name="Pallen M.J."/>
        </authorList>
    </citation>
    <scope>NUCLEOTIDE SEQUENCE</scope>
    <source>
        <strain evidence="1">1345</strain>
    </source>
</reference>
<accession>A0A9D1ZX35</accession>
<reference evidence="1" key="2">
    <citation type="submission" date="2021-04" db="EMBL/GenBank/DDBJ databases">
        <authorList>
            <person name="Gilroy R."/>
        </authorList>
    </citation>
    <scope>NUCLEOTIDE SEQUENCE</scope>
    <source>
        <strain evidence="1">1345</strain>
    </source>
</reference>
<dbReference type="AlphaFoldDB" id="A0A9D1ZX35"/>
<gene>
    <name evidence="1" type="ORF">H9729_06590</name>
</gene>
<sequence length="55" mass="6313">MIKVVIAVLFWRRRLKDKDNKGTEISPRAALGFRQVKRDNFVNFSAKYASDIATA</sequence>
<protein>
    <submittedName>
        <fullName evidence="1">Uncharacterized protein</fullName>
    </submittedName>
</protein>
<proteinExistence type="predicted"/>
<organism evidence="1 2">
    <name type="scientific">Candidatus Borkfalkia excrementigallinarum</name>
    <dbReference type="NCBI Taxonomy" id="2838506"/>
    <lineage>
        <taxon>Bacteria</taxon>
        <taxon>Bacillati</taxon>
        <taxon>Bacillota</taxon>
        <taxon>Clostridia</taxon>
        <taxon>Christensenellales</taxon>
        <taxon>Christensenellaceae</taxon>
        <taxon>Candidatus Borkfalkia</taxon>
    </lineage>
</organism>
<evidence type="ECO:0000313" key="2">
    <source>
        <dbReference type="Proteomes" id="UP000886750"/>
    </source>
</evidence>